<name>B4NQC4_DROWI</name>
<organism evidence="7 8">
    <name type="scientific">Drosophila willistoni</name>
    <name type="common">Fruit fly</name>
    <dbReference type="NCBI Taxonomy" id="7260"/>
    <lineage>
        <taxon>Eukaryota</taxon>
        <taxon>Metazoa</taxon>
        <taxon>Ecdysozoa</taxon>
        <taxon>Arthropoda</taxon>
        <taxon>Hexapoda</taxon>
        <taxon>Insecta</taxon>
        <taxon>Pterygota</taxon>
        <taxon>Neoptera</taxon>
        <taxon>Endopterygota</taxon>
        <taxon>Diptera</taxon>
        <taxon>Brachycera</taxon>
        <taxon>Muscomorpha</taxon>
        <taxon>Ephydroidea</taxon>
        <taxon>Drosophilidae</taxon>
        <taxon>Drosophila</taxon>
        <taxon>Sophophora</taxon>
    </lineage>
</organism>
<keyword evidence="4 6" id="KW-1133">Transmembrane helix</keyword>
<dbReference type="OMA" id="GWATGFT"/>
<evidence type="ECO:0000313" key="7">
    <source>
        <dbReference type="EMBL" id="EDW86563.1"/>
    </source>
</evidence>
<dbReference type="eggNOG" id="KOG4099">
    <property type="taxonomic scope" value="Eukaryota"/>
</dbReference>
<dbReference type="InParanoid" id="B4NQC4"/>
<dbReference type="EMBL" id="CH964294">
    <property type="protein sequence ID" value="EDW86563.1"/>
    <property type="molecule type" value="Genomic_DNA"/>
</dbReference>
<evidence type="ECO:0000313" key="8">
    <source>
        <dbReference type="Proteomes" id="UP000007798"/>
    </source>
</evidence>
<comment type="similarity">
    <text evidence="2">Belongs to the FUN14 family.</text>
</comment>
<dbReference type="AlphaFoldDB" id="B4NQC4"/>
<dbReference type="FunCoup" id="B4NQC4">
    <property type="interactions" value="306"/>
</dbReference>
<proteinExistence type="inferred from homology"/>
<dbReference type="PANTHER" id="PTHR21346">
    <property type="entry name" value="FUN14 DOMAIN CONTAINING"/>
    <property type="match status" value="1"/>
</dbReference>
<evidence type="ECO:0000256" key="1">
    <source>
        <dbReference type="ARBA" id="ARBA00004374"/>
    </source>
</evidence>
<protein>
    <submittedName>
        <fullName evidence="7">Uncharacterized protein, isoform A</fullName>
    </submittedName>
</protein>
<gene>
    <name evidence="7" type="primary">Dwil\GK18998</name>
    <name evidence="7" type="ORF">Dwil_GK18998</name>
</gene>
<dbReference type="InterPro" id="IPR007014">
    <property type="entry name" value="FUN14"/>
</dbReference>
<evidence type="ECO:0000256" key="3">
    <source>
        <dbReference type="ARBA" id="ARBA00022692"/>
    </source>
</evidence>
<evidence type="ECO:0000256" key="4">
    <source>
        <dbReference type="ARBA" id="ARBA00022989"/>
    </source>
</evidence>
<evidence type="ECO:0000256" key="6">
    <source>
        <dbReference type="SAM" id="Phobius"/>
    </source>
</evidence>
<dbReference type="Proteomes" id="UP000007798">
    <property type="component" value="Unassembled WGS sequence"/>
</dbReference>
<evidence type="ECO:0000256" key="2">
    <source>
        <dbReference type="ARBA" id="ARBA00009160"/>
    </source>
</evidence>
<dbReference type="OrthoDB" id="163794at2759"/>
<dbReference type="STRING" id="7260.B4NQC4"/>
<dbReference type="KEGG" id="dwi:6653174"/>
<feature type="transmembrane region" description="Helical" evidence="6">
    <location>
        <begin position="134"/>
        <end position="153"/>
    </location>
</feature>
<comment type="subcellular location">
    <subcellularLocation>
        <location evidence="1">Mitochondrion outer membrane</location>
        <topology evidence="1">Multi-pass membrane protein</topology>
    </subcellularLocation>
</comment>
<dbReference type="GO" id="GO:0000422">
    <property type="term" value="P:autophagy of mitochondrion"/>
    <property type="evidence" value="ECO:0007669"/>
    <property type="project" value="TreeGrafter"/>
</dbReference>
<accession>B4NQC4</accession>
<dbReference type="PhylomeDB" id="B4NQC4"/>
<dbReference type="PANTHER" id="PTHR21346:SF0">
    <property type="entry name" value="RE45833P"/>
    <property type="match status" value="1"/>
</dbReference>
<evidence type="ECO:0000256" key="5">
    <source>
        <dbReference type="ARBA" id="ARBA00023136"/>
    </source>
</evidence>
<dbReference type="GO" id="GO:0005741">
    <property type="term" value="C:mitochondrial outer membrane"/>
    <property type="evidence" value="ECO:0007669"/>
    <property type="project" value="UniProtKB-SubCell"/>
</dbReference>
<dbReference type="HOGENOM" id="CLU_093981_0_0_1"/>
<keyword evidence="8" id="KW-1185">Reference proteome</keyword>
<reference evidence="7 8" key="1">
    <citation type="journal article" date="2007" name="Nature">
        <title>Evolution of genes and genomes on the Drosophila phylogeny.</title>
        <authorList>
            <consortium name="Drosophila 12 Genomes Consortium"/>
            <person name="Clark A.G."/>
            <person name="Eisen M.B."/>
            <person name="Smith D.R."/>
            <person name="Bergman C.M."/>
            <person name="Oliver B."/>
            <person name="Markow T.A."/>
            <person name="Kaufman T.C."/>
            <person name="Kellis M."/>
            <person name="Gelbart W."/>
            <person name="Iyer V.N."/>
            <person name="Pollard D.A."/>
            <person name="Sackton T.B."/>
            <person name="Larracuente A.M."/>
            <person name="Singh N.D."/>
            <person name="Abad J.P."/>
            <person name="Abt D.N."/>
            <person name="Adryan B."/>
            <person name="Aguade M."/>
            <person name="Akashi H."/>
            <person name="Anderson W.W."/>
            <person name="Aquadro C.F."/>
            <person name="Ardell D.H."/>
            <person name="Arguello R."/>
            <person name="Artieri C.G."/>
            <person name="Barbash D.A."/>
            <person name="Barker D."/>
            <person name="Barsanti P."/>
            <person name="Batterham P."/>
            <person name="Batzoglou S."/>
            <person name="Begun D."/>
            <person name="Bhutkar A."/>
            <person name="Blanco E."/>
            <person name="Bosak S.A."/>
            <person name="Bradley R.K."/>
            <person name="Brand A.D."/>
            <person name="Brent M.R."/>
            <person name="Brooks A.N."/>
            <person name="Brown R.H."/>
            <person name="Butlin R.K."/>
            <person name="Caggese C."/>
            <person name="Calvi B.R."/>
            <person name="Bernardo de Carvalho A."/>
            <person name="Caspi A."/>
            <person name="Castrezana S."/>
            <person name="Celniker S.E."/>
            <person name="Chang J.L."/>
            <person name="Chapple C."/>
            <person name="Chatterji S."/>
            <person name="Chinwalla A."/>
            <person name="Civetta A."/>
            <person name="Clifton S.W."/>
            <person name="Comeron J.M."/>
            <person name="Costello J.C."/>
            <person name="Coyne J.A."/>
            <person name="Daub J."/>
            <person name="David R.G."/>
            <person name="Delcher A.L."/>
            <person name="Delehaunty K."/>
            <person name="Do C.B."/>
            <person name="Ebling H."/>
            <person name="Edwards K."/>
            <person name="Eickbush T."/>
            <person name="Evans J.D."/>
            <person name="Filipski A."/>
            <person name="Findeiss S."/>
            <person name="Freyhult E."/>
            <person name="Fulton L."/>
            <person name="Fulton R."/>
            <person name="Garcia A.C."/>
            <person name="Gardiner A."/>
            <person name="Garfield D.A."/>
            <person name="Garvin B.E."/>
            <person name="Gibson G."/>
            <person name="Gilbert D."/>
            <person name="Gnerre S."/>
            <person name="Godfrey J."/>
            <person name="Good R."/>
            <person name="Gotea V."/>
            <person name="Gravely B."/>
            <person name="Greenberg A.J."/>
            <person name="Griffiths-Jones S."/>
            <person name="Gross S."/>
            <person name="Guigo R."/>
            <person name="Gustafson E.A."/>
            <person name="Haerty W."/>
            <person name="Hahn M.W."/>
            <person name="Halligan D.L."/>
            <person name="Halpern A.L."/>
            <person name="Halter G.M."/>
            <person name="Han M.V."/>
            <person name="Heger A."/>
            <person name="Hillier L."/>
            <person name="Hinrichs A.S."/>
            <person name="Holmes I."/>
            <person name="Hoskins R.A."/>
            <person name="Hubisz M.J."/>
            <person name="Hultmark D."/>
            <person name="Huntley M.A."/>
            <person name="Jaffe D.B."/>
            <person name="Jagadeeshan S."/>
            <person name="Jeck W.R."/>
            <person name="Johnson J."/>
            <person name="Jones C.D."/>
            <person name="Jordan W.C."/>
            <person name="Karpen G.H."/>
            <person name="Kataoka E."/>
            <person name="Keightley P.D."/>
            <person name="Kheradpour P."/>
            <person name="Kirkness E.F."/>
            <person name="Koerich L.B."/>
            <person name="Kristiansen K."/>
            <person name="Kudrna D."/>
            <person name="Kulathinal R.J."/>
            <person name="Kumar S."/>
            <person name="Kwok R."/>
            <person name="Lander E."/>
            <person name="Langley C.H."/>
            <person name="Lapoint R."/>
            <person name="Lazzaro B.P."/>
            <person name="Lee S.J."/>
            <person name="Levesque L."/>
            <person name="Li R."/>
            <person name="Lin C.F."/>
            <person name="Lin M.F."/>
            <person name="Lindblad-Toh K."/>
            <person name="Llopart A."/>
            <person name="Long M."/>
            <person name="Low L."/>
            <person name="Lozovsky E."/>
            <person name="Lu J."/>
            <person name="Luo M."/>
            <person name="Machado C.A."/>
            <person name="Makalowski W."/>
            <person name="Marzo M."/>
            <person name="Matsuda M."/>
            <person name="Matzkin L."/>
            <person name="McAllister B."/>
            <person name="McBride C.S."/>
            <person name="McKernan B."/>
            <person name="McKernan K."/>
            <person name="Mendez-Lago M."/>
            <person name="Minx P."/>
            <person name="Mollenhauer M.U."/>
            <person name="Montooth K."/>
            <person name="Mount S.M."/>
            <person name="Mu X."/>
            <person name="Myers E."/>
            <person name="Negre B."/>
            <person name="Newfeld S."/>
            <person name="Nielsen R."/>
            <person name="Noor M.A."/>
            <person name="O'Grady P."/>
            <person name="Pachter L."/>
            <person name="Papaceit M."/>
            <person name="Parisi M.J."/>
            <person name="Parisi M."/>
            <person name="Parts L."/>
            <person name="Pedersen J.S."/>
            <person name="Pesole G."/>
            <person name="Phillippy A.M."/>
            <person name="Ponting C.P."/>
            <person name="Pop M."/>
            <person name="Porcelli D."/>
            <person name="Powell J.R."/>
            <person name="Prohaska S."/>
            <person name="Pruitt K."/>
            <person name="Puig M."/>
            <person name="Quesneville H."/>
            <person name="Ram K.R."/>
            <person name="Rand D."/>
            <person name="Rasmussen M.D."/>
            <person name="Reed L.K."/>
            <person name="Reenan R."/>
            <person name="Reily A."/>
            <person name="Remington K.A."/>
            <person name="Rieger T.T."/>
            <person name="Ritchie M.G."/>
            <person name="Robin C."/>
            <person name="Rogers Y.H."/>
            <person name="Rohde C."/>
            <person name="Rozas J."/>
            <person name="Rubenfield M.J."/>
            <person name="Ruiz A."/>
            <person name="Russo S."/>
            <person name="Salzberg S.L."/>
            <person name="Sanchez-Gracia A."/>
            <person name="Saranga D.J."/>
            <person name="Sato H."/>
            <person name="Schaeffer S.W."/>
            <person name="Schatz M.C."/>
            <person name="Schlenke T."/>
            <person name="Schwartz R."/>
            <person name="Segarra C."/>
            <person name="Singh R.S."/>
            <person name="Sirot L."/>
            <person name="Sirota M."/>
            <person name="Sisneros N.B."/>
            <person name="Smith C.D."/>
            <person name="Smith T.F."/>
            <person name="Spieth J."/>
            <person name="Stage D.E."/>
            <person name="Stark A."/>
            <person name="Stephan W."/>
            <person name="Strausberg R.L."/>
            <person name="Strempel S."/>
            <person name="Sturgill D."/>
            <person name="Sutton G."/>
            <person name="Sutton G.G."/>
            <person name="Tao W."/>
            <person name="Teichmann S."/>
            <person name="Tobari Y.N."/>
            <person name="Tomimura Y."/>
            <person name="Tsolas J.M."/>
            <person name="Valente V.L."/>
            <person name="Venter E."/>
            <person name="Venter J.C."/>
            <person name="Vicario S."/>
            <person name="Vieira F.G."/>
            <person name="Vilella A.J."/>
            <person name="Villasante A."/>
            <person name="Walenz B."/>
            <person name="Wang J."/>
            <person name="Wasserman M."/>
            <person name="Watts T."/>
            <person name="Wilson D."/>
            <person name="Wilson R.K."/>
            <person name="Wing R.A."/>
            <person name="Wolfner M.F."/>
            <person name="Wong A."/>
            <person name="Wong G.K."/>
            <person name="Wu C.I."/>
            <person name="Wu G."/>
            <person name="Yamamoto D."/>
            <person name="Yang H.P."/>
            <person name="Yang S.P."/>
            <person name="Yorke J.A."/>
            <person name="Yoshida K."/>
            <person name="Zdobnov E."/>
            <person name="Zhang P."/>
            <person name="Zhang Y."/>
            <person name="Zimin A.V."/>
            <person name="Baldwin J."/>
            <person name="Abdouelleil A."/>
            <person name="Abdulkadir J."/>
            <person name="Abebe A."/>
            <person name="Abera B."/>
            <person name="Abreu J."/>
            <person name="Acer S.C."/>
            <person name="Aftuck L."/>
            <person name="Alexander A."/>
            <person name="An P."/>
            <person name="Anderson E."/>
            <person name="Anderson S."/>
            <person name="Arachi H."/>
            <person name="Azer M."/>
            <person name="Bachantsang P."/>
            <person name="Barry A."/>
            <person name="Bayul T."/>
            <person name="Berlin A."/>
            <person name="Bessette D."/>
            <person name="Bloom T."/>
            <person name="Blye J."/>
            <person name="Boguslavskiy L."/>
            <person name="Bonnet C."/>
            <person name="Boukhgalter B."/>
            <person name="Bourzgui I."/>
            <person name="Brown A."/>
            <person name="Cahill P."/>
            <person name="Channer S."/>
            <person name="Cheshatsang Y."/>
            <person name="Chuda L."/>
            <person name="Citroen M."/>
            <person name="Collymore A."/>
            <person name="Cooke P."/>
            <person name="Costello M."/>
            <person name="D'Aco K."/>
            <person name="Daza R."/>
            <person name="De Haan G."/>
            <person name="DeGray S."/>
            <person name="DeMaso C."/>
            <person name="Dhargay N."/>
            <person name="Dooley K."/>
            <person name="Dooley E."/>
            <person name="Doricent M."/>
            <person name="Dorje P."/>
            <person name="Dorjee K."/>
            <person name="Dupes A."/>
            <person name="Elong R."/>
            <person name="Falk J."/>
            <person name="Farina A."/>
            <person name="Faro S."/>
            <person name="Ferguson D."/>
            <person name="Fisher S."/>
            <person name="Foley C.D."/>
            <person name="Franke A."/>
            <person name="Friedrich D."/>
            <person name="Gadbois L."/>
            <person name="Gearin G."/>
            <person name="Gearin C.R."/>
            <person name="Giannoukos G."/>
            <person name="Goode T."/>
            <person name="Graham J."/>
            <person name="Grandbois E."/>
            <person name="Grewal S."/>
            <person name="Gyaltsen K."/>
            <person name="Hafez N."/>
            <person name="Hagos B."/>
            <person name="Hall J."/>
            <person name="Henson C."/>
            <person name="Hollinger A."/>
            <person name="Honan T."/>
            <person name="Huard M.D."/>
            <person name="Hughes L."/>
            <person name="Hurhula B."/>
            <person name="Husby M.E."/>
            <person name="Kamat A."/>
            <person name="Kanga B."/>
            <person name="Kashin S."/>
            <person name="Khazanovich D."/>
            <person name="Kisner P."/>
            <person name="Lance K."/>
            <person name="Lara M."/>
            <person name="Lee W."/>
            <person name="Lennon N."/>
            <person name="Letendre F."/>
            <person name="LeVine R."/>
            <person name="Lipovsky A."/>
            <person name="Liu X."/>
            <person name="Liu J."/>
            <person name="Liu S."/>
            <person name="Lokyitsang T."/>
            <person name="Lokyitsang Y."/>
            <person name="Lubonja R."/>
            <person name="Lui A."/>
            <person name="MacDonald P."/>
            <person name="Magnisalis V."/>
            <person name="Maru K."/>
            <person name="Matthews C."/>
            <person name="McCusker W."/>
            <person name="McDonough S."/>
            <person name="Mehta T."/>
            <person name="Meldrim J."/>
            <person name="Meneus L."/>
            <person name="Mihai O."/>
            <person name="Mihalev A."/>
            <person name="Mihova T."/>
            <person name="Mittelman R."/>
            <person name="Mlenga V."/>
            <person name="Montmayeur A."/>
            <person name="Mulrain L."/>
            <person name="Navidi A."/>
            <person name="Naylor J."/>
            <person name="Negash T."/>
            <person name="Nguyen T."/>
            <person name="Nguyen N."/>
            <person name="Nicol R."/>
            <person name="Norbu C."/>
            <person name="Norbu N."/>
            <person name="Novod N."/>
            <person name="O'Neill B."/>
            <person name="Osman S."/>
            <person name="Markiewicz E."/>
            <person name="Oyono O.L."/>
            <person name="Patti C."/>
            <person name="Phunkhang P."/>
            <person name="Pierre F."/>
            <person name="Priest M."/>
            <person name="Raghuraman S."/>
            <person name="Rege F."/>
            <person name="Reyes R."/>
            <person name="Rise C."/>
            <person name="Rogov P."/>
            <person name="Ross K."/>
            <person name="Ryan E."/>
            <person name="Settipalli S."/>
            <person name="Shea T."/>
            <person name="Sherpa N."/>
            <person name="Shi L."/>
            <person name="Shih D."/>
            <person name="Sparrow T."/>
            <person name="Spaulding J."/>
            <person name="Stalker J."/>
            <person name="Stange-Thomann N."/>
            <person name="Stavropoulos S."/>
            <person name="Stone C."/>
            <person name="Strader C."/>
            <person name="Tesfaye S."/>
            <person name="Thomson T."/>
            <person name="Thoulutsang Y."/>
            <person name="Thoulutsang D."/>
            <person name="Topham K."/>
            <person name="Topping I."/>
            <person name="Tsamla T."/>
            <person name="Vassiliev H."/>
            <person name="Vo A."/>
            <person name="Wangchuk T."/>
            <person name="Wangdi T."/>
            <person name="Weiand M."/>
            <person name="Wilkinson J."/>
            <person name="Wilson A."/>
            <person name="Yadav S."/>
            <person name="Young G."/>
            <person name="Yu Q."/>
            <person name="Zembek L."/>
            <person name="Zhong D."/>
            <person name="Zimmer A."/>
            <person name="Zwirko Z."/>
            <person name="Jaffe D.B."/>
            <person name="Alvarez P."/>
            <person name="Brockman W."/>
            <person name="Butler J."/>
            <person name="Chin C."/>
            <person name="Gnerre S."/>
            <person name="Grabherr M."/>
            <person name="Kleber M."/>
            <person name="Mauceli E."/>
            <person name="MacCallum I."/>
        </authorList>
    </citation>
    <scope>NUCLEOTIDE SEQUENCE [LARGE SCALE GENOMIC DNA]</scope>
    <source>
        <strain evidence="8">Tucson 14030-0811.24</strain>
    </source>
</reference>
<sequence>MGSVIFDKVLGDISRRSAYSQILIGVASGWATGFTTMKIGKIAAFVIGGSIILVEIAHQEGLIQVNWPKLMKKMDIITKQIQSPVVENHATLIKKTETYIDGKLDKADSFVQNSNKTFKKWYTKMIGDDNGPRITSLHIFLCGFIGGVALGIATS</sequence>
<dbReference type="Pfam" id="PF04930">
    <property type="entry name" value="FUN14"/>
    <property type="match status" value="1"/>
</dbReference>
<keyword evidence="5 6" id="KW-0472">Membrane</keyword>
<keyword evidence="3 6" id="KW-0812">Transmembrane</keyword>